<accession>A0A1M6XCC3</accession>
<sequence length="68" mass="7654">MRDLLDKLLKMGYSVLFSVEGGFPVVRIIQGTDVEHPVKSCSLGSGDFRESIEETLQSMILDLERRPN</sequence>
<evidence type="ECO:0000313" key="1">
    <source>
        <dbReference type="EMBL" id="SHL03606.1"/>
    </source>
</evidence>
<organism evidence="1 2">
    <name type="scientific">Fibrobacter intestinalis</name>
    <dbReference type="NCBI Taxonomy" id="28122"/>
    <lineage>
        <taxon>Bacteria</taxon>
        <taxon>Pseudomonadati</taxon>
        <taxon>Fibrobacterota</taxon>
        <taxon>Fibrobacteria</taxon>
        <taxon>Fibrobacterales</taxon>
        <taxon>Fibrobacteraceae</taxon>
        <taxon>Fibrobacter</taxon>
    </lineage>
</organism>
<evidence type="ECO:0000313" key="2">
    <source>
        <dbReference type="Proteomes" id="UP000184275"/>
    </source>
</evidence>
<name>A0A1M6XCC3_9BACT</name>
<dbReference type="RefSeq" id="WP_073305642.1">
    <property type="nucleotide sequence ID" value="NZ_FRAW01000030.1"/>
</dbReference>
<protein>
    <submittedName>
        <fullName evidence="1">Uncharacterized protein</fullName>
    </submittedName>
</protein>
<gene>
    <name evidence="1" type="ORF">SAMN05720469_13018</name>
</gene>
<keyword evidence="2" id="KW-1185">Reference proteome</keyword>
<dbReference type="EMBL" id="FRAW01000030">
    <property type="protein sequence ID" value="SHL03606.1"/>
    <property type="molecule type" value="Genomic_DNA"/>
</dbReference>
<reference evidence="2" key="1">
    <citation type="submission" date="2016-11" db="EMBL/GenBank/DDBJ databases">
        <authorList>
            <person name="Varghese N."/>
            <person name="Submissions S."/>
        </authorList>
    </citation>
    <scope>NUCLEOTIDE SEQUENCE [LARGE SCALE GENOMIC DNA]</scope>
    <source>
        <strain evidence="2">UWOS</strain>
    </source>
</reference>
<dbReference type="Proteomes" id="UP000184275">
    <property type="component" value="Unassembled WGS sequence"/>
</dbReference>
<proteinExistence type="predicted"/>
<dbReference type="AlphaFoldDB" id="A0A1M6XCC3"/>